<reference evidence="11" key="1">
    <citation type="submission" date="2017-02" db="UniProtKB">
        <authorList>
            <consortium name="WormBaseParasite"/>
        </authorList>
    </citation>
    <scope>IDENTIFICATION</scope>
</reference>
<evidence type="ECO:0000313" key="11">
    <source>
        <dbReference type="WBParaSite" id="HDID_0000399501-mRNA-1"/>
    </source>
</evidence>
<keyword evidence="5 6" id="KW-0472">Membrane</keyword>
<dbReference type="Proteomes" id="UP000321570">
    <property type="component" value="Unassembled WGS sequence"/>
</dbReference>
<dbReference type="EMBL" id="CABIJS010000702">
    <property type="protein sequence ID" value="VUZ56380.1"/>
    <property type="molecule type" value="Genomic_DNA"/>
</dbReference>
<reference evidence="7 9" key="2">
    <citation type="submission" date="2018-11" db="EMBL/GenBank/DDBJ databases">
        <authorList>
            <consortium name="Pathogen Informatics"/>
        </authorList>
    </citation>
    <scope>NUCLEOTIDE SEQUENCE [LARGE SCALE GENOMIC DNA]</scope>
</reference>
<protein>
    <submittedName>
        <fullName evidence="11">Cytochrome c oxidase assembly protein COX16 homolog, mitochondrial</fullName>
    </submittedName>
</protein>
<gene>
    <name evidence="7" type="ORF">HDID_LOCUS3995</name>
    <name evidence="8" type="ORF">WMSIL1_LOCUS14017</name>
</gene>
<reference evidence="8 10" key="3">
    <citation type="submission" date="2019-07" db="EMBL/GenBank/DDBJ databases">
        <authorList>
            <person name="Jastrzebski P J."/>
            <person name="Paukszto L."/>
            <person name="Jastrzebski P J."/>
        </authorList>
    </citation>
    <scope>NUCLEOTIDE SEQUENCE [LARGE SCALE GENOMIC DNA]</scope>
    <source>
        <strain evidence="8 10">WMS-il1</strain>
    </source>
</reference>
<evidence type="ECO:0000256" key="3">
    <source>
        <dbReference type="ARBA" id="ARBA00022692"/>
    </source>
</evidence>
<evidence type="ECO:0000313" key="9">
    <source>
        <dbReference type="Proteomes" id="UP000274504"/>
    </source>
</evidence>
<comment type="similarity">
    <text evidence="2">Belongs to the SMIM12 family.</text>
</comment>
<dbReference type="InterPro" id="IPR031933">
    <property type="entry name" value="UPF0767"/>
</dbReference>
<feature type="transmembrane region" description="Helical" evidence="6">
    <location>
        <begin position="12"/>
        <end position="31"/>
    </location>
</feature>
<dbReference type="AlphaFoldDB" id="A0A0R3SGG6"/>
<evidence type="ECO:0000256" key="5">
    <source>
        <dbReference type="ARBA" id="ARBA00023136"/>
    </source>
</evidence>
<dbReference type="GO" id="GO:0016020">
    <property type="term" value="C:membrane"/>
    <property type="evidence" value="ECO:0007669"/>
    <property type="project" value="UniProtKB-SubCell"/>
</dbReference>
<evidence type="ECO:0000256" key="6">
    <source>
        <dbReference type="SAM" id="Phobius"/>
    </source>
</evidence>
<keyword evidence="4 6" id="KW-1133">Transmembrane helix</keyword>
<accession>A0A0R3SGG6</accession>
<evidence type="ECO:0000256" key="2">
    <source>
        <dbReference type="ARBA" id="ARBA00007304"/>
    </source>
</evidence>
<proteinExistence type="inferred from homology"/>
<keyword evidence="3 6" id="KW-0812">Transmembrane</keyword>
<comment type="subcellular location">
    <subcellularLocation>
        <location evidence="1">Membrane</location>
        <topology evidence="1">Single-pass membrane protein</topology>
    </subcellularLocation>
</comment>
<dbReference type="PANTHER" id="PTHR28599">
    <property type="entry name" value="SMALL INTEGRAL MEMBRANE PROTEIN 12"/>
    <property type="match status" value="1"/>
</dbReference>
<sequence>MWPIIIRFIRVYSPYIALPFAAVVGFVGFSLESKLRSPERLSSSYATPTKTFDEARVERRLETLTAEEVPEDWQDVVTSPKLKYKRDPMFDKNK</sequence>
<evidence type="ECO:0000313" key="7">
    <source>
        <dbReference type="EMBL" id="VDL42115.1"/>
    </source>
</evidence>
<evidence type="ECO:0000256" key="4">
    <source>
        <dbReference type="ARBA" id="ARBA00022989"/>
    </source>
</evidence>
<evidence type="ECO:0000256" key="1">
    <source>
        <dbReference type="ARBA" id="ARBA00004167"/>
    </source>
</evidence>
<dbReference type="PANTHER" id="PTHR28599:SF1">
    <property type="entry name" value="SMALL INTEGRAL MEMBRANE PROTEIN 12"/>
    <property type="match status" value="1"/>
</dbReference>
<keyword evidence="10" id="KW-1185">Reference proteome</keyword>
<evidence type="ECO:0000313" key="8">
    <source>
        <dbReference type="EMBL" id="VUZ56380.1"/>
    </source>
</evidence>
<name>A0A0R3SGG6_HYMDI</name>
<dbReference type="OrthoDB" id="10052506at2759"/>
<dbReference type="WBParaSite" id="HDID_0000399501-mRNA-1">
    <property type="protein sequence ID" value="HDID_0000399501-mRNA-1"/>
    <property type="gene ID" value="HDID_0000399501"/>
</dbReference>
<organism evidence="11">
    <name type="scientific">Hymenolepis diminuta</name>
    <name type="common">Rat tapeworm</name>
    <dbReference type="NCBI Taxonomy" id="6216"/>
    <lineage>
        <taxon>Eukaryota</taxon>
        <taxon>Metazoa</taxon>
        <taxon>Spiralia</taxon>
        <taxon>Lophotrochozoa</taxon>
        <taxon>Platyhelminthes</taxon>
        <taxon>Cestoda</taxon>
        <taxon>Eucestoda</taxon>
        <taxon>Cyclophyllidea</taxon>
        <taxon>Hymenolepididae</taxon>
        <taxon>Hymenolepis</taxon>
    </lineage>
</organism>
<evidence type="ECO:0000313" key="10">
    <source>
        <dbReference type="Proteomes" id="UP000321570"/>
    </source>
</evidence>
<dbReference type="Pfam" id="PF15990">
    <property type="entry name" value="UPF0767"/>
    <property type="match status" value="1"/>
</dbReference>
<dbReference type="Proteomes" id="UP000274504">
    <property type="component" value="Unassembled WGS sequence"/>
</dbReference>
<dbReference type="EMBL" id="UYSG01001371">
    <property type="protein sequence ID" value="VDL42115.1"/>
    <property type="molecule type" value="Genomic_DNA"/>
</dbReference>